<accession>B8C2I3</accession>
<reference evidence="1 2" key="2">
    <citation type="journal article" date="2008" name="Nature">
        <title>The Phaeodactylum genome reveals the evolutionary history of diatom genomes.</title>
        <authorList>
            <person name="Bowler C."/>
            <person name="Allen A.E."/>
            <person name="Badger J.H."/>
            <person name="Grimwood J."/>
            <person name="Jabbari K."/>
            <person name="Kuo A."/>
            <person name="Maheswari U."/>
            <person name="Martens C."/>
            <person name="Maumus F."/>
            <person name="Otillar R.P."/>
            <person name="Rayko E."/>
            <person name="Salamov A."/>
            <person name="Vandepoele K."/>
            <person name="Beszteri B."/>
            <person name="Gruber A."/>
            <person name="Heijde M."/>
            <person name="Katinka M."/>
            <person name="Mock T."/>
            <person name="Valentin K."/>
            <person name="Verret F."/>
            <person name="Berges J.A."/>
            <person name="Brownlee C."/>
            <person name="Cadoret J.P."/>
            <person name="Chiovitti A."/>
            <person name="Choi C.J."/>
            <person name="Coesel S."/>
            <person name="De Martino A."/>
            <person name="Detter J.C."/>
            <person name="Durkin C."/>
            <person name="Falciatore A."/>
            <person name="Fournet J."/>
            <person name="Haruta M."/>
            <person name="Huysman M.J."/>
            <person name="Jenkins B.D."/>
            <person name="Jiroutova K."/>
            <person name="Jorgensen R.E."/>
            <person name="Joubert Y."/>
            <person name="Kaplan A."/>
            <person name="Kroger N."/>
            <person name="Kroth P.G."/>
            <person name="La Roche J."/>
            <person name="Lindquist E."/>
            <person name="Lommer M."/>
            <person name="Martin-Jezequel V."/>
            <person name="Lopez P.J."/>
            <person name="Lucas S."/>
            <person name="Mangogna M."/>
            <person name="McGinnis K."/>
            <person name="Medlin L.K."/>
            <person name="Montsant A."/>
            <person name="Oudot-Le Secq M.P."/>
            <person name="Napoli C."/>
            <person name="Obornik M."/>
            <person name="Parker M.S."/>
            <person name="Petit J.L."/>
            <person name="Porcel B.M."/>
            <person name="Poulsen N."/>
            <person name="Robison M."/>
            <person name="Rychlewski L."/>
            <person name="Rynearson T.A."/>
            <person name="Schmutz J."/>
            <person name="Shapiro H."/>
            <person name="Siaut M."/>
            <person name="Stanley M."/>
            <person name="Sussman M.R."/>
            <person name="Taylor A.R."/>
            <person name="Vardi A."/>
            <person name="von Dassow P."/>
            <person name="Vyverman W."/>
            <person name="Willis A."/>
            <person name="Wyrwicz L.S."/>
            <person name="Rokhsar D.S."/>
            <person name="Weissenbach J."/>
            <person name="Armbrust E.V."/>
            <person name="Green B.R."/>
            <person name="Van de Peer Y."/>
            <person name="Grigoriev I.V."/>
        </authorList>
    </citation>
    <scope>NUCLEOTIDE SEQUENCE [LARGE SCALE GENOMIC DNA]</scope>
    <source>
        <strain evidence="1 2">CCMP1335</strain>
    </source>
</reference>
<gene>
    <name evidence="1" type="primary">Hlip1</name>
    <name evidence="1" type="ORF">THAPSDRAFT_270237</name>
</gene>
<dbReference type="SUPFAM" id="SSF103511">
    <property type="entry name" value="Chlorophyll a-b binding protein"/>
    <property type="match status" value="1"/>
</dbReference>
<reference evidence="1 2" key="1">
    <citation type="journal article" date="2004" name="Science">
        <title>The genome of the diatom Thalassiosira pseudonana: ecology, evolution, and metabolism.</title>
        <authorList>
            <person name="Armbrust E.V."/>
            <person name="Berges J.A."/>
            <person name="Bowler C."/>
            <person name="Green B.R."/>
            <person name="Martinez D."/>
            <person name="Putnam N.H."/>
            <person name="Zhou S."/>
            <person name="Allen A.E."/>
            <person name="Apt K.E."/>
            <person name="Bechner M."/>
            <person name="Brzezinski M.A."/>
            <person name="Chaal B.K."/>
            <person name="Chiovitti A."/>
            <person name="Davis A.K."/>
            <person name="Demarest M.S."/>
            <person name="Detter J.C."/>
            <person name="Glavina T."/>
            <person name="Goodstein D."/>
            <person name="Hadi M.Z."/>
            <person name="Hellsten U."/>
            <person name="Hildebrand M."/>
            <person name="Jenkins B.D."/>
            <person name="Jurka J."/>
            <person name="Kapitonov V.V."/>
            <person name="Kroger N."/>
            <person name="Lau W.W."/>
            <person name="Lane T.W."/>
            <person name="Larimer F.W."/>
            <person name="Lippmeier J.C."/>
            <person name="Lucas S."/>
            <person name="Medina M."/>
            <person name="Montsant A."/>
            <person name="Obornik M."/>
            <person name="Parker M.S."/>
            <person name="Palenik B."/>
            <person name="Pazour G.J."/>
            <person name="Richardson P.M."/>
            <person name="Rynearson T.A."/>
            <person name="Saito M.A."/>
            <person name="Schwartz D.C."/>
            <person name="Thamatrakoln K."/>
            <person name="Valentin K."/>
            <person name="Vardi A."/>
            <person name="Wilkerson F.P."/>
            <person name="Rokhsar D.S."/>
        </authorList>
    </citation>
    <scope>NUCLEOTIDE SEQUENCE [LARGE SCALE GENOMIC DNA]</scope>
    <source>
        <strain evidence="1 2">CCMP1335</strain>
    </source>
</reference>
<keyword evidence="2" id="KW-1185">Reference proteome</keyword>
<dbReference type="KEGG" id="tps:THAPSDRAFT_270237"/>
<dbReference type="InParanoid" id="B8C2I3"/>
<sequence>MVNISIQPLGCYAVIVSCTSSVAALSFNLPSIRPSRTSTRSTQRFYRNTQYDNDQFVFPVREQQPQLPRGGFGILPLPSPSVTPTPQMMSVEALMAFNSMKIEPQPPLVVMPVSSRQPIIQTPQQPSYNPIFDLPALASREEMMKFTETLEMGVGRVAMLAAFVLFSVEIATGESLPHQILRLIGQH</sequence>
<dbReference type="Proteomes" id="UP000001449">
    <property type="component" value="Chromosome 5"/>
</dbReference>
<dbReference type="GeneID" id="7449596"/>
<evidence type="ECO:0000313" key="2">
    <source>
        <dbReference type="Proteomes" id="UP000001449"/>
    </source>
</evidence>
<protein>
    <submittedName>
        <fullName evidence="1">High light induced protein 1</fullName>
    </submittedName>
</protein>
<proteinExistence type="predicted"/>
<dbReference type="RefSeq" id="XP_002290202.1">
    <property type="nucleotide sequence ID" value="XM_002290166.1"/>
</dbReference>
<name>B8C2I3_THAPS</name>
<dbReference type="AlphaFoldDB" id="B8C2I3"/>
<dbReference type="Gene3D" id="1.10.3460.10">
    <property type="entry name" value="Chlorophyll a/b binding protein domain"/>
    <property type="match status" value="1"/>
</dbReference>
<evidence type="ECO:0000313" key="1">
    <source>
        <dbReference type="EMBL" id="EED91954.1"/>
    </source>
</evidence>
<dbReference type="EMBL" id="CM000642">
    <property type="protein sequence ID" value="EED91954.1"/>
    <property type="molecule type" value="Genomic_DNA"/>
</dbReference>
<organism evidence="1 2">
    <name type="scientific">Thalassiosira pseudonana</name>
    <name type="common">Marine diatom</name>
    <name type="synonym">Cyclotella nana</name>
    <dbReference type="NCBI Taxonomy" id="35128"/>
    <lineage>
        <taxon>Eukaryota</taxon>
        <taxon>Sar</taxon>
        <taxon>Stramenopiles</taxon>
        <taxon>Ochrophyta</taxon>
        <taxon>Bacillariophyta</taxon>
        <taxon>Coscinodiscophyceae</taxon>
        <taxon>Thalassiosirophycidae</taxon>
        <taxon>Thalassiosirales</taxon>
        <taxon>Thalassiosiraceae</taxon>
        <taxon>Thalassiosira</taxon>
    </lineage>
</organism>